<accession>A0A392UMH4</accession>
<dbReference type="Proteomes" id="UP000265520">
    <property type="component" value="Unassembled WGS sequence"/>
</dbReference>
<proteinExistence type="predicted"/>
<dbReference type="EMBL" id="LXQA010868989">
    <property type="protein sequence ID" value="MCI74833.1"/>
    <property type="molecule type" value="Genomic_DNA"/>
</dbReference>
<evidence type="ECO:0000313" key="2">
    <source>
        <dbReference type="Proteomes" id="UP000265520"/>
    </source>
</evidence>
<evidence type="ECO:0000313" key="1">
    <source>
        <dbReference type="EMBL" id="MCI74833.1"/>
    </source>
</evidence>
<comment type="caution">
    <text evidence="1">The sequence shown here is derived from an EMBL/GenBank/DDBJ whole genome shotgun (WGS) entry which is preliminary data.</text>
</comment>
<dbReference type="AlphaFoldDB" id="A0A392UMH4"/>
<sequence length="41" mass="4797">KGIRGFDRKNTSSIWYPSAPVTAVHAWPRLFQELLQFEFVC</sequence>
<reference evidence="1 2" key="1">
    <citation type="journal article" date="2018" name="Front. Plant Sci.">
        <title>Red Clover (Trifolium pratense) and Zigzag Clover (T. medium) - A Picture of Genomic Similarities and Differences.</title>
        <authorList>
            <person name="Dluhosova J."/>
            <person name="Istvanek J."/>
            <person name="Nedelnik J."/>
            <person name="Repkova J."/>
        </authorList>
    </citation>
    <scope>NUCLEOTIDE SEQUENCE [LARGE SCALE GENOMIC DNA]</scope>
    <source>
        <strain evidence="2">cv. 10/8</strain>
        <tissue evidence="1">Leaf</tissue>
    </source>
</reference>
<protein>
    <submittedName>
        <fullName evidence="1">Uncharacterized protein</fullName>
    </submittedName>
</protein>
<name>A0A392UMH4_9FABA</name>
<keyword evidence="2" id="KW-1185">Reference proteome</keyword>
<feature type="non-terminal residue" evidence="1">
    <location>
        <position position="1"/>
    </location>
</feature>
<organism evidence="1 2">
    <name type="scientific">Trifolium medium</name>
    <dbReference type="NCBI Taxonomy" id="97028"/>
    <lineage>
        <taxon>Eukaryota</taxon>
        <taxon>Viridiplantae</taxon>
        <taxon>Streptophyta</taxon>
        <taxon>Embryophyta</taxon>
        <taxon>Tracheophyta</taxon>
        <taxon>Spermatophyta</taxon>
        <taxon>Magnoliopsida</taxon>
        <taxon>eudicotyledons</taxon>
        <taxon>Gunneridae</taxon>
        <taxon>Pentapetalae</taxon>
        <taxon>rosids</taxon>
        <taxon>fabids</taxon>
        <taxon>Fabales</taxon>
        <taxon>Fabaceae</taxon>
        <taxon>Papilionoideae</taxon>
        <taxon>50 kb inversion clade</taxon>
        <taxon>NPAAA clade</taxon>
        <taxon>Hologalegina</taxon>
        <taxon>IRL clade</taxon>
        <taxon>Trifolieae</taxon>
        <taxon>Trifolium</taxon>
    </lineage>
</organism>